<feature type="compositionally biased region" description="Polar residues" evidence="6">
    <location>
        <begin position="677"/>
        <end position="687"/>
    </location>
</feature>
<feature type="region of interest" description="Disordered" evidence="6">
    <location>
        <begin position="37"/>
        <end position="63"/>
    </location>
</feature>
<sequence length="948" mass="104338">MCSPKANLVCPTTSIKHSRWLSSPNLSILPPSSLHDNYPLQLDTPATDDDNDDNDSVLSDPPTTADNIRALVRIKPSSVGSTERTCLSVDGASVSLTPPIVSRAVFDKKTFSLDGILPESTSQEEVFQAVAVPLVANVLEGYNGTIFAYGQTGSGKTYTMQVRRRSLSFVTKIQLKTIFTCTCSYLEIYNEKIFDLLDESMTSEAKLLREDAVSGIFVQDLLDIQVHTPSDALDLLTRGTNNRTVGATAMNRESSRSHSVFMVKLVQKLKDDSGLDIVRKSTLHLVDLAGSEKQSATGATVKSTSRCLSTLHLVDLAGSEKQSATGATGTRLKEVHYTNPHSHICMLTWHVLLQASQINKSLSALSNVITGLVDVSKGLKRHIHYRDSKLTFLLRDALGGNSKTTVVATVSAHDKWFHETMSTLQFVQRVKCIKNNAKKYEDDSAVIARLEMQVRELQRRVDDSAVPRVEDMQAMQQKADELSAMKVNNEKLELVVTLLNGKVTTTQEELHATQQKLNDVELALSQSKAECESLLVKQTLLECKLTGQGRNDDVIAPMETVEGTTEAQTIKSLQDIVAELHSQLIAAENARGLAEKRLKDATNQKKAFSLFKGILRRRSSGGGRKWWQRWKKPLSDTSNPKLLSPSSARHLRSPSSPSMERVSGASSRPCSPGGLERTSSIPRLNSSSKVHTLARKFELKIETNAAAAAASSSTTSAGIVHNNQTTHKDIVTSPVPATDEPQTVSYPVNPNEESIRALVRIRPSAPLRDEIDPSVVIIPDKSVRRCLEPDATSINIVNFKQGADKRQFSVDGLLLDTATQDDVFKAVGMRVVDNAVDGYNGSIFAYGQTGSGKTHTMQVRRIRYLAWVIPRILYYMFERLTASQTSFDMTCSYLEIYNEKIYDLLDVISDEPKYIREDATLGLFVQDLVEMPVASPRAALQVLDDGGQ</sequence>
<dbReference type="PROSITE" id="PS50067">
    <property type="entry name" value="KINESIN_MOTOR_2"/>
    <property type="match status" value="2"/>
</dbReference>
<dbReference type="GO" id="GO:0051231">
    <property type="term" value="P:spindle elongation"/>
    <property type="evidence" value="ECO:0007669"/>
    <property type="project" value="TreeGrafter"/>
</dbReference>
<name>A0A397FEZ7_APHAT</name>
<dbReference type="GO" id="GO:0008017">
    <property type="term" value="F:microtubule binding"/>
    <property type="evidence" value="ECO:0007669"/>
    <property type="project" value="InterPro"/>
</dbReference>
<feature type="non-terminal residue" evidence="8">
    <location>
        <position position="948"/>
    </location>
</feature>
<feature type="coiled-coil region" evidence="5">
    <location>
        <begin position="440"/>
        <end position="530"/>
    </location>
</feature>
<evidence type="ECO:0000313" key="9">
    <source>
        <dbReference type="Proteomes" id="UP000266196"/>
    </source>
</evidence>
<organism evidence="8 9">
    <name type="scientific">Aphanomyces astaci</name>
    <name type="common">Crayfish plague agent</name>
    <dbReference type="NCBI Taxonomy" id="112090"/>
    <lineage>
        <taxon>Eukaryota</taxon>
        <taxon>Sar</taxon>
        <taxon>Stramenopiles</taxon>
        <taxon>Oomycota</taxon>
        <taxon>Saprolegniomycetes</taxon>
        <taxon>Saprolegniales</taxon>
        <taxon>Verrucalvaceae</taxon>
        <taxon>Aphanomyces</taxon>
    </lineage>
</organism>
<keyword evidence="5" id="KW-0175">Coiled coil</keyword>
<dbReference type="Gene3D" id="3.40.850.10">
    <property type="entry name" value="Kinesin motor domain"/>
    <property type="match status" value="3"/>
</dbReference>
<dbReference type="GO" id="GO:0007018">
    <property type="term" value="P:microtubule-based movement"/>
    <property type="evidence" value="ECO:0007669"/>
    <property type="project" value="InterPro"/>
</dbReference>
<dbReference type="PANTHER" id="PTHR47969">
    <property type="entry name" value="CHROMOSOME-ASSOCIATED KINESIN KIF4A-RELATED"/>
    <property type="match status" value="1"/>
</dbReference>
<proteinExistence type="inferred from homology"/>
<evidence type="ECO:0000256" key="3">
    <source>
        <dbReference type="PROSITE-ProRule" id="PRU00283"/>
    </source>
</evidence>
<protein>
    <recommendedName>
        <fullName evidence="4">Kinesin-like protein</fullName>
    </recommendedName>
</protein>
<comment type="similarity">
    <text evidence="3 4">Belongs to the TRAFAC class myosin-kinesin ATPase superfamily. Kinesin family.</text>
</comment>
<dbReference type="VEuPathDB" id="FungiDB:H257_18407"/>
<dbReference type="InterPro" id="IPR001752">
    <property type="entry name" value="Kinesin_motor_dom"/>
</dbReference>
<dbReference type="SMART" id="SM00129">
    <property type="entry name" value="KISc"/>
    <property type="match status" value="1"/>
</dbReference>
<evidence type="ECO:0000256" key="4">
    <source>
        <dbReference type="RuleBase" id="RU000394"/>
    </source>
</evidence>
<dbReference type="PROSITE" id="PS00411">
    <property type="entry name" value="KINESIN_MOTOR_1"/>
    <property type="match status" value="2"/>
</dbReference>
<dbReference type="InterPro" id="IPR019821">
    <property type="entry name" value="Kinesin_motor_CS"/>
</dbReference>
<accession>A0A397FEZ7</accession>
<keyword evidence="1 3" id="KW-0547">Nucleotide-binding</keyword>
<feature type="coiled-coil region" evidence="5">
    <location>
        <begin position="570"/>
        <end position="604"/>
    </location>
</feature>
<evidence type="ECO:0000256" key="6">
    <source>
        <dbReference type="SAM" id="MobiDB-lite"/>
    </source>
</evidence>
<dbReference type="GO" id="GO:0003777">
    <property type="term" value="F:microtubule motor activity"/>
    <property type="evidence" value="ECO:0007669"/>
    <property type="project" value="InterPro"/>
</dbReference>
<keyword evidence="4" id="KW-0493">Microtubule</keyword>
<dbReference type="GO" id="GO:0005875">
    <property type="term" value="C:microtubule associated complex"/>
    <property type="evidence" value="ECO:0007669"/>
    <property type="project" value="TreeGrafter"/>
</dbReference>
<reference evidence="8 9" key="1">
    <citation type="submission" date="2018-08" db="EMBL/GenBank/DDBJ databases">
        <title>Aphanomyces genome sequencing and annotation.</title>
        <authorList>
            <person name="Minardi D."/>
            <person name="Oidtmann B."/>
            <person name="Van Der Giezen M."/>
            <person name="Studholme D.J."/>
        </authorList>
    </citation>
    <scope>NUCLEOTIDE SEQUENCE [LARGE SCALE GENOMIC DNA]</scope>
    <source>
        <strain evidence="8 9">197901</strain>
    </source>
</reference>
<feature type="binding site" evidence="3">
    <location>
        <begin position="150"/>
        <end position="157"/>
    </location>
    <ligand>
        <name>ATP</name>
        <dbReference type="ChEBI" id="CHEBI:30616"/>
    </ligand>
</feature>
<evidence type="ECO:0000259" key="7">
    <source>
        <dbReference type="PROSITE" id="PS50067"/>
    </source>
</evidence>
<dbReference type="Pfam" id="PF00225">
    <property type="entry name" value="Kinesin"/>
    <property type="match status" value="3"/>
</dbReference>
<evidence type="ECO:0000313" key="8">
    <source>
        <dbReference type="EMBL" id="RHZ23754.1"/>
    </source>
</evidence>
<dbReference type="AlphaFoldDB" id="A0A397FEZ7"/>
<dbReference type="EMBL" id="QUTE01008595">
    <property type="protein sequence ID" value="RHZ23754.1"/>
    <property type="molecule type" value="Genomic_DNA"/>
</dbReference>
<dbReference type="InterPro" id="IPR036961">
    <property type="entry name" value="Kinesin_motor_dom_sf"/>
</dbReference>
<dbReference type="CDD" id="cd00106">
    <property type="entry name" value="KISc"/>
    <property type="match status" value="1"/>
</dbReference>
<dbReference type="PRINTS" id="PR00380">
    <property type="entry name" value="KINESINHEAVY"/>
</dbReference>
<dbReference type="GO" id="GO:0007052">
    <property type="term" value="P:mitotic spindle organization"/>
    <property type="evidence" value="ECO:0007669"/>
    <property type="project" value="TreeGrafter"/>
</dbReference>
<dbReference type="GO" id="GO:0005874">
    <property type="term" value="C:microtubule"/>
    <property type="evidence" value="ECO:0007669"/>
    <property type="project" value="UniProtKB-KW"/>
</dbReference>
<feature type="binding site" evidence="3">
    <location>
        <begin position="847"/>
        <end position="854"/>
    </location>
    <ligand>
        <name>ATP</name>
        <dbReference type="ChEBI" id="CHEBI:30616"/>
    </ligand>
</feature>
<feature type="compositionally biased region" description="Polar residues" evidence="6">
    <location>
        <begin position="637"/>
        <end position="669"/>
    </location>
</feature>
<feature type="region of interest" description="Disordered" evidence="6">
    <location>
        <begin position="637"/>
        <end position="687"/>
    </location>
</feature>
<feature type="domain" description="Kinesin motor" evidence="7">
    <location>
        <begin position="754"/>
        <end position="948"/>
    </location>
</feature>
<feature type="compositionally biased region" description="Acidic residues" evidence="6">
    <location>
        <begin position="46"/>
        <end position="55"/>
    </location>
</feature>
<evidence type="ECO:0000256" key="2">
    <source>
        <dbReference type="ARBA" id="ARBA00022840"/>
    </source>
</evidence>
<keyword evidence="2 3" id="KW-0067">ATP-binding</keyword>
<dbReference type="InterPro" id="IPR027417">
    <property type="entry name" value="P-loop_NTPase"/>
</dbReference>
<evidence type="ECO:0000256" key="1">
    <source>
        <dbReference type="ARBA" id="ARBA00022741"/>
    </source>
</evidence>
<dbReference type="Proteomes" id="UP000266196">
    <property type="component" value="Unassembled WGS sequence"/>
</dbReference>
<dbReference type="PANTHER" id="PTHR47969:SF29">
    <property type="entry name" value="KINESIN-LIKE PROTEIN"/>
    <property type="match status" value="1"/>
</dbReference>
<dbReference type="GO" id="GO:0005524">
    <property type="term" value="F:ATP binding"/>
    <property type="evidence" value="ECO:0007669"/>
    <property type="project" value="UniProtKB-UniRule"/>
</dbReference>
<keyword evidence="3 4" id="KW-0505">Motor protein</keyword>
<comment type="caution">
    <text evidence="8">The sequence shown here is derived from an EMBL/GenBank/DDBJ whole genome shotgun (WGS) entry which is preliminary data.</text>
</comment>
<evidence type="ECO:0000256" key="5">
    <source>
        <dbReference type="SAM" id="Coils"/>
    </source>
</evidence>
<dbReference type="SUPFAM" id="SSF52540">
    <property type="entry name" value="P-loop containing nucleoside triphosphate hydrolases"/>
    <property type="match status" value="3"/>
</dbReference>
<dbReference type="InterPro" id="IPR027640">
    <property type="entry name" value="Kinesin-like_fam"/>
</dbReference>
<feature type="domain" description="Kinesin motor" evidence="7">
    <location>
        <begin position="67"/>
        <end position="433"/>
    </location>
</feature>
<gene>
    <name evidence="8" type="ORF">DYB31_009744</name>
</gene>